<evidence type="ECO:0000313" key="3">
    <source>
        <dbReference type="Proteomes" id="UP000590647"/>
    </source>
</evidence>
<proteinExistence type="predicted"/>
<dbReference type="RefSeq" id="WP_221513016.1">
    <property type="nucleotide sequence ID" value="NZ_JACHNE010000001.1"/>
</dbReference>
<dbReference type="AlphaFoldDB" id="A0A7W9LQF8"/>
<feature type="transmembrane region" description="Helical" evidence="1">
    <location>
        <begin position="65"/>
        <end position="88"/>
    </location>
</feature>
<dbReference type="EMBL" id="JACHNE010000001">
    <property type="protein sequence ID" value="MBB5792326.1"/>
    <property type="molecule type" value="Genomic_DNA"/>
</dbReference>
<evidence type="ECO:0000256" key="1">
    <source>
        <dbReference type="SAM" id="Phobius"/>
    </source>
</evidence>
<dbReference type="Proteomes" id="UP000590647">
    <property type="component" value="Unassembled WGS sequence"/>
</dbReference>
<keyword evidence="1" id="KW-1133">Transmembrane helix</keyword>
<gene>
    <name evidence="2" type="ORF">HDA41_000290</name>
</gene>
<sequence>MVRPGLQGRRDRCTFLALALVGLSVGGLRAGLIRPWHGRWGLVAAALLFGSAVLAPLVIDHTGPLGLLGLVGWLMWVVWIVVYGVVLMRRAPRSPTAR</sequence>
<reference evidence="2 3" key="1">
    <citation type="submission" date="2020-08" db="EMBL/GenBank/DDBJ databases">
        <title>Sequencing the genomes of 1000 actinobacteria strains.</title>
        <authorList>
            <person name="Klenk H.-P."/>
        </authorList>
    </citation>
    <scope>NUCLEOTIDE SEQUENCE [LARGE SCALE GENOMIC DNA]</scope>
    <source>
        <strain evidence="2 3">DSM 40084</strain>
    </source>
</reference>
<keyword evidence="1" id="KW-0472">Membrane</keyword>
<feature type="transmembrane region" description="Helical" evidence="1">
    <location>
        <begin position="40"/>
        <end position="59"/>
    </location>
</feature>
<name>A0A7W9LQF8_9ACTN</name>
<comment type="caution">
    <text evidence="2">The sequence shown here is derived from an EMBL/GenBank/DDBJ whole genome shotgun (WGS) entry which is preliminary data.</text>
</comment>
<organism evidence="2 3">
    <name type="scientific">Streptomyces caelestis</name>
    <dbReference type="NCBI Taxonomy" id="36816"/>
    <lineage>
        <taxon>Bacteria</taxon>
        <taxon>Bacillati</taxon>
        <taxon>Actinomycetota</taxon>
        <taxon>Actinomycetes</taxon>
        <taxon>Kitasatosporales</taxon>
        <taxon>Streptomycetaceae</taxon>
        <taxon>Streptomyces</taxon>
    </lineage>
</organism>
<feature type="transmembrane region" description="Helical" evidence="1">
    <location>
        <begin position="15"/>
        <end position="33"/>
    </location>
</feature>
<evidence type="ECO:0000313" key="2">
    <source>
        <dbReference type="EMBL" id="MBB5792326.1"/>
    </source>
</evidence>
<accession>A0A7W9LQF8</accession>
<protein>
    <submittedName>
        <fullName evidence="2">Uncharacterized protein</fullName>
    </submittedName>
</protein>
<keyword evidence="3" id="KW-1185">Reference proteome</keyword>
<keyword evidence="1" id="KW-0812">Transmembrane</keyword>